<protein>
    <recommendedName>
        <fullName evidence="2">site-specific DNA-methyltransferase (adenine-specific)</fullName>
        <ecNumber evidence="2">2.1.1.72</ecNumber>
    </recommendedName>
</protein>
<dbReference type="InterPro" id="IPR002941">
    <property type="entry name" value="DNA_methylase_N4/N6"/>
</dbReference>
<dbReference type="AlphaFoldDB" id="A0A293PBJ8"/>
<dbReference type="Gene3D" id="3.40.50.150">
    <property type="entry name" value="Vaccinia Virus protein VP39"/>
    <property type="match status" value="1"/>
</dbReference>
<evidence type="ECO:0000256" key="4">
    <source>
        <dbReference type="ARBA" id="ARBA00022679"/>
    </source>
</evidence>
<accession>A0A293PBJ8</accession>
<dbReference type="Proteomes" id="UP000182798">
    <property type="component" value="Unassembled WGS sequence"/>
</dbReference>
<comment type="caution">
    <text evidence="8">The sequence shown here is derived from an EMBL/GenBank/DDBJ whole genome shotgun (WGS) entry which is preliminary data.</text>
</comment>
<dbReference type="GO" id="GO:0032259">
    <property type="term" value="P:methylation"/>
    <property type="evidence" value="ECO:0007669"/>
    <property type="project" value="UniProtKB-KW"/>
</dbReference>
<evidence type="ECO:0000256" key="5">
    <source>
        <dbReference type="ARBA" id="ARBA00022691"/>
    </source>
</evidence>
<dbReference type="GO" id="GO:0003677">
    <property type="term" value="F:DNA binding"/>
    <property type="evidence" value="ECO:0007669"/>
    <property type="project" value="InterPro"/>
</dbReference>
<dbReference type="GO" id="GO:0008170">
    <property type="term" value="F:N-methyltransferase activity"/>
    <property type="evidence" value="ECO:0007669"/>
    <property type="project" value="InterPro"/>
</dbReference>
<keyword evidence="3 8" id="KW-0489">Methyltransferase</keyword>
<dbReference type="EMBL" id="MIQH01001021">
    <property type="protein sequence ID" value="ONF42096.1"/>
    <property type="molecule type" value="Genomic_DNA"/>
</dbReference>
<dbReference type="GO" id="GO:0009007">
    <property type="term" value="F:site-specific DNA-methyltransferase (adenine-specific) activity"/>
    <property type="evidence" value="ECO:0007669"/>
    <property type="project" value="UniProtKB-EC"/>
</dbReference>
<feature type="domain" description="DNA methylase N-4/N-6" evidence="7">
    <location>
        <begin position="79"/>
        <end position="161"/>
    </location>
</feature>
<comment type="catalytic activity">
    <reaction evidence="6">
        <text>a 2'-deoxyadenosine in DNA + S-adenosyl-L-methionine = an N(6)-methyl-2'-deoxyadenosine in DNA + S-adenosyl-L-homocysteine + H(+)</text>
        <dbReference type="Rhea" id="RHEA:15197"/>
        <dbReference type="Rhea" id="RHEA-COMP:12418"/>
        <dbReference type="Rhea" id="RHEA-COMP:12419"/>
        <dbReference type="ChEBI" id="CHEBI:15378"/>
        <dbReference type="ChEBI" id="CHEBI:57856"/>
        <dbReference type="ChEBI" id="CHEBI:59789"/>
        <dbReference type="ChEBI" id="CHEBI:90615"/>
        <dbReference type="ChEBI" id="CHEBI:90616"/>
        <dbReference type="EC" id="2.1.1.72"/>
    </reaction>
</comment>
<evidence type="ECO:0000256" key="1">
    <source>
        <dbReference type="ARBA" id="ARBA00006594"/>
    </source>
</evidence>
<feature type="non-terminal residue" evidence="8">
    <location>
        <position position="161"/>
    </location>
</feature>
<dbReference type="PRINTS" id="PR00506">
    <property type="entry name" value="D21N6MTFRASE"/>
</dbReference>
<keyword evidence="4 8" id="KW-0808">Transferase</keyword>
<evidence type="ECO:0000256" key="3">
    <source>
        <dbReference type="ARBA" id="ARBA00022603"/>
    </source>
</evidence>
<dbReference type="Pfam" id="PF01555">
    <property type="entry name" value="N6_N4_Mtase"/>
    <property type="match status" value="1"/>
</dbReference>
<evidence type="ECO:0000256" key="2">
    <source>
        <dbReference type="ARBA" id="ARBA00011900"/>
    </source>
</evidence>
<comment type="similarity">
    <text evidence="1">Belongs to the N(4)/N(6)-methyltransferase family.</text>
</comment>
<dbReference type="SUPFAM" id="SSF53335">
    <property type="entry name" value="S-adenosyl-L-methionine-dependent methyltransferases"/>
    <property type="match status" value="1"/>
</dbReference>
<dbReference type="InterPro" id="IPR002295">
    <property type="entry name" value="N4/N6-MTase_EcoPI_Mod-like"/>
</dbReference>
<evidence type="ECO:0000313" key="9">
    <source>
        <dbReference type="Proteomes" id="UP000182798"/>
    </source>
</evidence>
<gene>
    <name evidence="8" type="ORF">BGC33_01885</name>
</gene>
<organism evidence="8 9">
    <name type="scientific">Bathymodiolus thermophilus thioautotrophic gill symbiont</name>
    <dbReference type="NCBI Taxonomy" id="2360"/>
    <lineage>
        <taxon>Bacteria</taxon>
        <taxon>Pseudomonadati</taxon>
        <taxon>Pseudomonadota</taxon>
        <taxon>Gammaproteobacteria</taxon>
        <taxon>sulfur-oxidizing symbionts</taxon>
    </lineage>
</organism>
<sequence>MKALQDVVDISNTTSNNQGYELTFAGKGIARAMADKPCELELKTELAQSKNFDDTGNVVIRGDNLEVLKILQANYHKKIKMIYIDPPYNTKSENFIYKDNFKKSDEDLIENFELDEDSVDFLHNVYGTRSHSGWLSFIYPRLKLARDLLTDDGVIFISIDD</sequence>
<evidence type="ECO:0000259" key="7">
    <source>
        <dbReference type="Pfam" id="PF01555"/>
    </source>
</evidence>
<name>A0A293PBJ8_9GAMM</name>
<dbReference type="EC" id="2.1.1.72" evidence="2"/>
<evidence type="ECO:0000313" key="8">
    <source>
        <dbReference type="EMBL" id="ONF42096.1"/>
    </source>
</evidence>
<keyword evidence="5" id="KW-0949">S-adenosyl-L-methionine</keyword>
<dbReference type="InterPro" id="IPR029063">
    <property type="entry name" value="SAM-dependent_MTases_sf"/>
</dbReference>
<evidence type="ECO:0000256" key="6">
    <source>
        <dbReference type="ARBA" id="ARBA00047942"/>
    </source>
</evidence>
<proteinExistence type="inferred from homology"/>
<dbReference type="PROSITE" id="PS00092">
    <property type="entry name" value="N6_MTASE"/>
    <property type="match status" value="1"/>
</dbReference>
<dbReference type="InterPro" id="IPR002052">
    <property type="entry name" value="DNA_methylase_N6_adenine_CS"/>
</dbReference>
<reference evidence="9" key="1">
    <citation type="submission" date="2016-09" db="EMBL/GenBank/DDBJ databases">
        <title>Genome Sequence of Bathymodiolus thermophilus sulfur-oxidizing gill endosymbiont.</title>
        <authorList>
            <person name="Ponnudurai R."/>
            <person name="Kleiner M."/>
            <person name="Sayavedra L."/>
            <person name="Thuermer A."/>
            <person name="Felbeck H."/>
            <person name="Schlueter R."/>
            <person name="Schweder T."/>
            <person name="Markert S."/>
        </authorList>
    </citation>
    <scope>NUCLEOTIDE SEQUENCE [LARGE SCALE GENOMIC DNA]</scope>
    <source>
        <strain evidence="9">BAT/CrabSpa'14</strain>
    </source>
</reference>